<evidence type="ECO:0000313" key="2">
    <source>
        <dbReference type="Proteomes" id="UP000272778"/>
    </source>
</evidence>
<organism evidence="1 2">
    <name type="scientific">Paraburkholderia dinghuensis</name>
    <dbReference type="NCBI Taxonomy" id="2305225"/>
    <lineage>
        <taxon>Bacteria</taxon>
        <taxon>Pseudomonadati</taxon>
        <taxon>Pseudomonadota</taxon>
        <taxon>Betaproteobacteria</taxon>
        <taxon>Burkholderiales</taxon>
        <taxon>Burkholderiaceae</taxon>
        <taxon>Paraburkholderia</taxon>
    </lineage>
</organism>
<keyword evidence="2" id="KW-1185">Reference proteome</keyword>
<reference evidence="1 2" key="1">
    <citation type="submission" date="2018-11" db="EMBL/GenBank/DDBJ databases">
        <title>Paraburkholderia sp. DHOA04, isolated from soil.</title>
        <authorList>
            <person name="Gao Z.-H."/>
            <person name="Qiu L.-H."/>
            <person name="Fu J.-C."/>
        </authorList>
    </citation>
    <scope>NUCLEOTIDE SEQUENCE [LARGE SCALE GENOMIC DNA]</scope>
    <source>
        <strain evidence="1 2">DHOA04</strain>
    </source>
</reference>
<sequence length="85" mass="9025">MPTLKVVPLHEVLVSDITGMLRQLAGRIERGELENVTGVVVMPDAPGMPVSGFGNLSAPAASELLACAHHRMIRGRLIGQDALEL</sequence>
<evidence type="ECO:0000313" key="1">
    <source>
        <dbReference type="EMBL" id="RQH02725.1"/>
    </source>
</evidence>
<dbReference type="EMBL" id="RQIS01000018">
    <property type="protein sequence ID" value="RQH02725.1"/>
    <property type="molecule type" value="Genomic_DNA"/>
</dbReference>
<comment type="caution">
    <text evidence="1">The sequence shown here is derived from an EMBL/GenBank/DDBJ whole genome shotgun (WGS) entry which is preliminary data.</text>
</comment>
<name>A0A3N6MMD6_9BURK</name>
<protein>
    <submittedName>
        <fullName evidence="1">Uncharacterized protein</fullName>
    </submittedName>
</protein>
<accession>A0A3N6MMD6</accession>
<dbReference type="RefSeq" id="WP_124153109.1">
    <property type="nucleotide sequence ID" value="NZ_RQIS01000018.1"/>
</dbReference>
<gene>
    <name evidence="1" type="ORF">D1Y85_21570</name>
</gene>
<dbReference type="AlphaFoldDB" id="A0A3N6MMD6"/>
<proteinExistence type="predicted"/>
<dbReference type="Proteomes" id="UP000272778">
    <property type="component" value="Unassembled WGS sequence"/>
</dbReference>